<sequence length="240" mass="26783">MAGNKKKKKPAANPARGFATTSIAAKPRPEATELELVAPADAPHDKQDAPLPTEESPKTDGKNIAEKELSAEEFEKHLEESELQLLVERLAQKCKRDAARQRNRLETDRRLLRGQAESVNSLKWLNTELMEHIKDVISGETRFSLSSLSTESHGGGRMPSEEELIARLWTLQLTLQSAGFQEHRVRSVVKHILDITTSISAPGKDLIWGLEESLDWLARECDVSELPAYEKKPKTTSKGD</sequence>
<evidence type="ECO:0000313" key="3">
    <source>
        <dbReference type="Proteomes" id="UP000235728"/>
    </source>
</evidence>
<feature type="region of interest" description="Disordered" evidence="1">
    <location>
        <begin position="1"/>
        <end position="66"/>
    </location>
</feature>
<name>A0A2N6NYZ1_BEABA</name>
<accession>A0A2N6NYZ1</accession>
<evidence type="ECO:0000256" key="1">
    <source>
        <dbReference type="SAM" id="MobiDB-lite"/>
    </source>
</evidence>
<proteinExistence type="predicted"/>
<dbReference type="Proteomes" id="UP000235728">
    <property type="component" value="Unassembled WGS sequence"/>
</dbReference>
<reference evidence="2 3" key="1">
    <citation type="journal article" date="2016" name="Appl. Microbiol. Biotechnol.">
        <title>Characterization of T-DNA insertion mutants with decreased virulence in the entomopathogenic fungus Beauveria bassiana JEF-007.</title>
        <authorList>
            <person name="Kim S."/>
            <person name="Lee S.J."/>
            <person name="Nai Y.S."/>
            <person name="Yu J.S."/>
            <person name="Lee M.R."/>
            <person name="Yang Y.T."/>
            <person name="Kim J.S."/>
        </authorList>
    </citation>
    <scope>NUCLEOTIDE SEQUENCE [LARGE SCALE GENOMIC DNA]</scope>
    <source>
        <strain evidence="2 3">JEF-007</strain>
    </source>
</reference>
<feature type="compositionally biased region" description="Basic and acidic residues" evidence="1">
    <location>
        <begin position="55"/>
        <end position="66"/>
    </location>
</feature>
<feature type="compositionally biased region" description="Basic residues" evidence="1">
    <location>
        <begin position="1"/>
        <end position="10"/>
    </location>
</feature>
<dbReference type="OMA" id="NTELMEH"/>
<evidence type="ECO:0000313" key="2">
    <source>
        <dbReference type="EMBL" id="PMB72488.1"/>
    </source>
</evidence>
<dbReference type="EMBL" id="MRVG01000002">
    <property type="protein sequence ID" value="PMB72488.1"/>
    <property type="molecule type" value="Genomic_DNA"/>
</dbReference>
<gene>
    <name evidence="2" type="ORF">BM221_002593</name>
</gene>
<dbReference type="AlphaFoldDB" id="A0A2N6NYZ1"/>
<organism evidence="2 3">
    <name type="scientific">Beauveria bassiana</name>
    <name type="common">White muscardine disease fungus</name>
    <name type="synonym">Tritirachium shiotae</name>
    <dbReference type="NCBI Taxonomy" id="176275"/>
    <lineage>
        <taxon>Eukaryota</taxon>
        <taxon>Fungi</taxon>
        <taxon>Dikarya</taxon>
        <taxon>Ascomycota</taxon>
        <taxon>Pezizomycotina</taxon>
        <taxon>Sordariomycetes</taxon>
        <taxon>Hypocreomycetidae</taxon>
        <taxon>Hypocreales</taxon>
        <taxon>Cordycipitaceae</taxon>
        <taxon>Beauveria</taxon>
    </lineage>
</organism>
<comment type="caution">
    <text evidence="2">The sequence shown here is derived from an EMBL/GenBank/DDBJ whole genome shotgun (WGS) entry which is preliminary data.</text>
</comment>
<protein>
    <submittedName>
        <fullName evidence="2">Uncharacterized protein</fullName>
    </submittedName>
</protein>